<name>A0A3N4RYN0_9ACTN</name>
<feature type="transmembrane region" description="Helical" evidence="1">
    <location>
        <begin position="165"/>
        <end position="184"/>
    </location>
</feature>
<organism evidence="2 3">
    <name type="scientific">Kitasatospora cineracea</name>
    <dbReference type="NCBI Taxonomy" id="88074"/>
    <lineage>
        <taxon>Bacteria</taxon>
        <taxon>Bacillati</taxon>
        <taxon>Actinomycetota</taxon>
        <taxon>Actinomycetes</taxon>
        <taxon>Kitasatosporales</taxon>
        <taxon>Streptomycetaceae</taxon>
        <taxon>Kitasatospora</taxon>
    </lineage>
</organism>
<dbReference type="Proteomes" id="UP000266906">
    <property type="component" value="Unassembled WGS sequence"/>
</dbReference>
<gene>
    <name evidence="2" type="ORF">EDD38_0110</name>
</gene>
<protein>
    <recommendedName>
        <fullName evidence="4">GPR1/FUN34/yaaH family protein</fullName>
    </recommendedName>
</protein>
<evidence type="ECO:0008006" key="4">
    <source>
        <dbReference type="Google" id="ProtNLM"/>
    </source>
</evidence>
<dbReference type="RefSeq" id="WP_162871513.1">
    <property type="nucleotide sequence ID" value="NZ_RKQG01000001.1"/>
</dbReference>
<proteinExistence type="predicted"/>
<feature type="transmembrane region" description="Helical" evidence="1">
    <location>
        <begin position="83"/>
        <end position="103"/>
    </location>
</feature>
<feature type="transmembrane region" description="Helical" evidence="1">
    <location>
        <begin position="56"/>
        <end position="77"/>
    </location>
</feature>
<feature type="transmembrane region" description="Helical" evidence="1">
    <location>
        <begin position="28"/>
        <end position="49"/>
    </location>
</feature>
<dbReference type="EMBL" id="RKQG01000001">
    <property type="protein sequence ID" value="RPE31870.1"/>
    <property type="molecule type" value="Genomic_DNA"/>
</dbReference>
<keyword evidence="1" id="KW-1133">Transmembrane helix</keyword>
<keyword evidence="1" id="KW-0472">Membrane</keyword>
<evidence type="ECO:0000313" key="2">
    <source>
        <dbReference type="EMBL" id="RPE31870.1"/>
    </source>
</evidence>
<sequence length="225" mass="23250">MDPRTDGVPPTTASPRITLRPLATPLPLGFLGLAVAAFVLSGLQLGWVLSGQSHQVALVMLGFAFPAQLVACLYGFLCRDAAAATGMGTLAATWLAFALLTLLAPPGSRSGTSGLLLLMAGTVLLVPAVAALDKAVVCAVLVTAATRFLLTGAYEYAGGGAWKTVAGVVGLLLTAMALYTALALELEGQRHHTVLPTLRRKRQPGTLTAPRTETLAQEPGVRPEL</sequence>
<evidence type="ECO:0000313" key="3">
    <source>
        <dbReference type="Proteomes" id="UP000266906"/>
    </source>
</evidence>
<keyword evidence="3" id="KW-1185">Reference proteome</keyword>
<feature type="transmembrane region" description="Helical" evidence="1">
    <location>
        <begin position="115"/>
        <end position="145"/>
    </location>
</feature>
<accession>A0A3N4RYN0</accession>
<evidence type="ECO:0000256" key="1">
    <source>
        <dbReference type="SAM" id="Phobius"/>
    </source>
</evidence>
<reference evidence="2 3" key="1">
    <citation type="submission" date="2018-11" db="EMBL/GenBank/DDBJ databases">
        <title>Sequencing the genomes of 1000 actinobacteria strains.</title>
        <authorList>
            <person name="Klenk H.-P."/>
        </authorList>
    </citation>
    <scope>NUCLEOTIDE SEQUENCE [LARGE SCALE GENOMIC DNA]</scope>
    <source>
        <strain evidence="2 3">DSM 44781</strain>
    </source>
</reference>
<comment type="caution">
    <text evidence="2">The sequence shown here is derived from an EMBL/GenBank/DDBJ whole genome shotgun (WGS) entry which is preliminary data.</text>
</comment>
<keyword evidence="1" id="KW-0812">Transmembrane</keyword>
<dbReference type="AlphaFoldDB" id="A0A3N4RYN0"/>